<evidence type="ECO:0000256" key="7">
    <source>
        <dbReference type="HAMAP-Rule" id="MF_00147"/>
    </source>
</evidence>
<dbReference type="GO" id="GO:0006096">
    <property type="term" value="P:glycolytic process"/>
    <property type="evidence" value="ECO:0007669"/>
    <property type="project" value="UniProtKB-UniRule"/>
</dbReference>
<evidence type="ECO:0000256" key="2">
    <source>
        <dbReference type="ARBA" id="ARBA00007422"/>
    </source>
</evidence>
<accession>A0A918Q9K9</accession>
<feature type="active site" description="Proton acceptor" evidence="7">
    <location>
        <position position="165"/>
    </location>
</feature>
<dbReference type="HAMAP" id="MF_00147_B">
    <property type="entry name" value="TIM_B"/>
    <property type="match status" value="1"/>
</dbReference>
<dbReference type="InterPro" id="IPR035990">
    <property type="entry name" value="TIM_sf"/>
</dbReference>
<dbReference type="InterPro" id="IPR013785">
    <property type="entry name" value="Aldolase_TIM"/>
</dbReference>
<dbReference type="GO" id="GO:0046166">
    <property type="term" value="P:glyceraldehyde-3-phosphate biosynthetic process"/>
    <property type="evidence" value="ECO:0007669"/>
    <property type="project" value="TreeGrafter"/>
</dbReference>
<dbReference type="PROSITE" id="PS51440">
    <property type="entry name" value="TIM_2"/>
    <property type="match status" value="1"/>
</dbReference>
<comment type="subcellular location">
    <subcellularLocation>
        <location evidence="7 8">Cytoplasm</location>
    </subcellularLocation>
</comment>
<dbReference type="GO" id="GO:0005829">
    <property type="term" value="C:cytosol"/>
    <property type="evidence" value="ECO:0007669"/>
    <property type="project" value="TreeGrafter"/>
</dbReference>
<dbReference type="InterPro" id="IPR000652">
    <property type="entry name" value="Triosephosphate_isomerase"/>
</dbReference>
<dbReference type="Gene3D" id="3.20.20.70">
    <property type="entry name" value="Aldolase class I"/>
    <property type="match status" value="1"/>
</dbReference>
<dbReference type="GO" id="GO:0006094">
    <property type="term" value="P:gluconeogenesis"/>
    <property type="evidence" value="ECO:0007669"/>
    <property type="project" value="UniProtKB-UniRule"/>
</dbReference>
<feature type="binding site" evidence="7">
    <location>
        <position position="209"/>
    </location>
    <ligand>
        <name>substrate</name>
    </ligand>
</feature>
<dbReference type="CDD" id="cd00311">
    <property type="entry name" value="TIM"/>
    <property type="match status" value="1"/>
</dbReference>
<reference evidence="9" key="2">
    <citation type="submission" date="2020-09" db="EMBL/GenBank/DDBJ databases">
        <authorList>
            <person name="Sun Q."/>
            <person name="Kim S."/>
        </authorList>
    </citation>
    <scope>NUCLEOTIDE SEQUENCE</scope>
    <source>
        <strain evidence="9">KCTC 32296</strain>
    </source>
</reference>
<comment type="pathway">
    <text evidence="7 8">Carbohydrate degradation; glycolysis; D-glyceraldehyde 3-phosphate from glycerone phosphate: step 1/1.</text>
</comment>
<dbReference type="EC" id="5.3.1.1" evidence="7 8"/>
<keyword evidence="3 7" id="KW-0312">Gluconeogenesis</keyword>
<organism evidence="9 10">
    <name type="scientific">Asticcacaulis endophyticus</name>
    <dbReference type="NCBI Taxonomy" id="1395890"/>
    <lineage>
        <taxon>Bacteria</taxon>
        <taxon>Pseudomonadati</taxon>
        <taxon>Pseudomonadota</taxon>
        <taxon>Alphaproteobacteria</taxon>
        <taxon>Caulobacterales</taxon>
        <taxon>Caulobacteraceae</taxon>
        <taxon>Asticcacaulis</taxon>
    </lineage>
</organism>
<keyword evidence="10" id="KW-1185">Reference proteome</keyword>
<evidence type="ECO:0000256" key="1">
    <source>
        <dbReference type="ARBA" id="ARBA00000148"/>
    </source>
</evidence>
<evidence type="ECO:0000256" key="3">
    <source>
        <dbReference type="ARBA" id="ARBA00022432"/>
    </source>
</evidence>
<dbReference type="RefSeq" id="WP_189487262.1">
    <property type="nucleotide sequence ID" value="NZ_BMZB01000003.1"/>
</dbReference>
<dbReference type="PANTHER" id="PTHR21139:SF42">
    <property type="entry name" value="TRIOSEPHOSPHATE ISOMERASE"/>
    <property type="match status" value="1"/>
</dbReference>
<dbReference type="NCBIfam" id="TIGR00419">
    <property type="entry name" value="tim"/>
    <property type="match status" value="1"/>
</dbReference>
<reference evidence="9" key="1">
    <citation type="journal article" date="2014" name="Int. J. Syst. Evol. Microbiol.">
        <title>Complete genome sequence of Corynebacterium casei LMG S-19264T (=DSM 44701T), isolated from a smear-ripened cheese.</title>
        <authorList>
            <consortium name="US DOE Joint Genome Institute (JGI-PGF)"/>
            <person name="Walter F."/>
            <person name="Albersmeier A."/>
            <person name="Kalinowski J."/>
            <person name="Ruckert C."/>
        </authorList>
    </citation>
    <scope>NUCLEOTIDE SEQUENCE</scope>
    <source>
        <strain evidence="9">KCTC 32296</strain>
    </source>
</reference>
<comment type="similarity">
    <text evidence="2 7 8">Belongs to the triosephosphate isomerase family.</text>
</comment>
<proteinExistence type="inferred from homology"/>
<feature type="active site" description="Electrophile" evidence="7">
    <location>
        <position position="95"/>
    </location>
</feature>
<feature type="binding site" evidence="7">
    <location>
        <begin position="10"/>
        <end position="12"/>
    </location>
    <ligand>
        <name>substrate</name>
    </ligand>
</feature>
<comment type="function">
    <text evidence="7">Involved in the gluconeogenesis. Catalyzes stereospecifically the conversion of dihydroxyacetone phosphate (DHAP) to D-glyceraldehyde-3-phosphate (G3P).</text>
</comment>
<dbReference type="PANTHER" id="PTHR21139">
    <property type="entry name" value="TRIOSEPHOSPHATE ISOMERASE"/>
    <property type="match status" value="1"/>
</dbReference>
<feature type="binding site" evidence="7">
    <location>
        <begin position="230"/>
        <end position="231"/>
    </location>
    <ligand>
        <name>substrate</name>
    </ligand>
</feature>
<dbReference type="GO" id="GO:0019563">
    <property type="term" value="P:glycerol catabolic process"/>
    <property type="evidence" value="ECO:0007669"/>
    <property type="project" value="TreeGrafter"/>
</dbReference>
<evidence type="ECO:0000313" key="10">
    <source>
        <dbReference type="Proteomes" id="UP000662572"/>
    </source>
</evidence>
<evidence type="ECO:0000313" key="9">
    <source>
        <dbReference type="EMBL" id="GGZ38261.1"/>
    </source>
</evidence>
<dbReference type="GO" id="GO:0004807">
    <property type="term" value="F:triose-phosphate isomerase activity"/>
    <property type="evidence" value="ECO:0007669"/>
    <property type="project" value="UniProtKB-UniRule"/>
</dbReference>
<feature type="binding site" evidence="7">
    <location>
        <position position="171"/>
    </location>
    <ligand>
        <name>substrate</name>
    </ligand>
</feature>
<keyword evidence="4 7" id="KW-0963">Cytoplasm</keyword>
<evidence type="ECO:0000256" key="5">
    <source>
        <dbReference type="ARBA" id="ARBA00023152"/>
    </source>
</evidence>
<dbReference type="Proteomes" id="UP000662572">
    <property type="component" value="Unassembled WGS sequence"/>
</dbReference>
<dbReference type="EMBL" id="BMZB01000003">
    <property type="protein sequence ID" value="GGZ38261.1"/>
    <property type="molecule type" value="Genomic_DNA"/>
</dbReference>
<keyword evidence="6 7" id="KW-0413">Isomerase</keyword>
<gene>
    <name evidence="7 9" type="primary">tpiA</name>
    <name evidence="9" type="ORF">GCM10011273_26010</name>
</gene>
<comment type="pathway">
    <text evidence="7 8">Carbohydrate biosynthesis; gluconeogenesis.</text>
</comment>
<evidence type="ECO:0000256" key="8">
    <source>
        <dbReference type="RuleBase" id="RU363013"/>
    </source>
</evidence>
<dbReference type="SUPFAM" id="SSF51351">
    <property type="entry name" value="Triosephosphate isomerase (TIM)"/>
    <property type="match status" value="1"/>
</dbReference>
<name>A0A918Q9K9_9CAUL</name>
<comment type="catalytic activity">
    <reaction evidence="7 8">
        <text>D-glyceraldehyde 3-phosphate = dihydroxyacetone phosphate</text>
        <dbReference type="Rhea" id="RHEA:18585"/>
        <dbReference type="ChEBI" id="CHEBI:57642"/>
        <dbReference type="ChEBI" id="CHEBI:59776"/>
        <dbReference type="EC" id="5.3.1.1"/>
    </reaction>
</comment>
<dbReference type="AlphaFoldDB" id="A0A918Q9K9"/>
<evidence type="ECO:0000256" key="6">
    <source>
        <dbReference type="ARBA" id="ARBA00023235"/>
    </source>
</evidence>
<protein>
    <recommendedName>
        <fullName evidence="7 8">Triosephosphate isomerase</fullName>
        <shortName evidence="7">TIM</shortName>
        <shortName evidence="7">TPI</shortName>
        <ecNumber evidence="7 8">5.3.1.1</ecNumber>
    </recommendedName>
    <alternativeName>
        <fullName evidence="7">Triose-phosphate isomerase</fullName>
    </alternativeName>
</protein>
<comment type="caution">
    <text evidence="9">The sequence shown here is derived from an EMBL/GenBank/DDBJ whole genome shotgun (WGS) entry which is preliminary data.</text>
</comment>
<comment type="subunit">
    <text evidence="7 8">Homodimer.</text>
</comment>
<keyword evidence="5 7" id="KW-0324">Glycolysis</keyword>
<dbReference type="Pfam" id="PF00121">
    <property type="entry name" value="TIM"/>
    <property type="match status" value="1"/>
</dbReference>
<dbReference type="InterPro" id="IPR022896">
    <property type="entry name" value="TrioseP_Isoase_bac/euk"/>
</dbReference>
<sequence>MTSHTLIAGNWKMNGLLSSLDEARAIAEGSSDSVVKIAVFPPFTLLHAMSEALGPDSHILLGGQDCHHEDNGAYTGDVSAAQLLDAGARMVLLGHSERRHGHKEACELVALKARAAVKAGLEPLICVGETLEQRKEGLTHAVLSKQLRDSLPDDLIGKAFHVSYEPVWAIGTGMIATDDQIIDAFALIRRVISERFGDEFKPHLLYGGSVKPDNAAEVLRLEGVGGALVGGASLKAADFLKIIHSAPLVHELKS</sequence>
<comment type="catalytic activity">
    <reaction evidence="1">
        <text>L-erythrulose 1-phosphate = D-erythrulose 4-phosphate</text>
        <dbReference type="Rhea" id="RHEA:49588"/>
        <dbReference type="ChEBI" id="CHEBI:58002"/>
        <dbReference type="ChEBI" id="CHEBI:90796"/>
        <dbReference type="EC" id="5.3.1.33"/>
    </reaction>
</comment>
<evidence type="ECO:0000256" key="4">
    <source>
        <dbReference type="ARBA" id="ARBA00022490"/>
    </source>
</evidence>